<dbReference type="FunFam" id="1.25.40.10:FF:000427">
    <property type="entry name" value="Pentatricopeptide repeat-containing protein chloroplastic"/>
    <property type="match status" value="1"/>
</dbReference>
<feature type="repeat" description="PPR" evidence="3">
    <location>
        <begin position="296"/>
        <end position="330"/>
    </location>
</feature>
<reference evidence="5 6" key="1">
    <citation type="journal article" date="2013" name="BMC Genomics">
        <title>The miniature genome of a carnivorous plant Genlisea aurea contains a low number of genes and short non-coding sequences.</title>
        <authorList>
            <person name="Leushkin E.V."/>
            <person name="Sutormin R.A."/>
            <person name="Nabieva E.R."/>
            <person name="Penin A.A."/>
            <person name="Kondrashov A.S."/>
            <person name="Logacheva M.D."/>
        </authorList>
    </citation>
    <scope>NUCLEOTIDE SEQUENCE [LARGE SCALE GENOMIC DNA]</scope>
</reference>
<dbReference type="InterPro" id="IPR032867">
    <property type="entry name" value="DYW_dom"/>
</dbReference>
<evidence type="ECO:0000313" key="5">
    <source>
        <dbReference type="EMBL" id="EPS63777.1"/>
    </source>
</evidence>
<keyword evidence="2" id="KW-0677">Repeat</keyword>
<dbReference type="Pfam" id="PF20431">
    <property type="entry name" value="E_motif"/>
    <property type="match status" value="1"/>
</dbReference>
<dbReference type="GO" id="GO:0008270">
    <property type="term" value="F:zinc ion binding"/>
    <property type="evidence" value="ECO:0007669"/>
    <property type="project" value="InterPro"/>
</dbReference>
<evidence type="ECO:0000313" key="6">
    <source>
        <dbReference type="Proteomes" id="UP000015453"/>
    </source>
</evidence>
<dbReference type="Proteomes" id="UP000015453">
    <property type="component" value="Unassembled WGS sequence"/>
</dbReference>
<feature type="repeat" description="PPR" evidence="3">
    <location>
        <begin position="197"/>
        <end position="231"/>
    </location>
</feature>
<comment type="caution">
    <text evidence="5">The sequence shown here is derived from an EMBL/GenBank/DDBJ whole genome shotgun (WGS) entry which is preliminary data.</text>
</comment>
<dbReference type="Pfam" id="PF14432">
    <property type="entry name" value="DYW_deaminase"/>
    <property type="match status" value="1"/>
</dbReference>
<dbReference type="Gene3D" id="1.25.40.10">
    <property type="entry name" value="Tetratricopeptide repeat domain"/>
    <property type="match status" value="4"/>
</dbReference>
<accession>S8DV45</accession>
<dbReference type="AlphaFoldDB" id="S8DV45"/>
<protein>
    <recommendedName>
        <fullName evidence="4">DYW domain-containing protein</fullName>
    </recommendedName>
</protein>
<feature type="repeat" description="PPR" evidence="3">
    <location>
        <begin position="63"/>
        <end position="97"/>
    </location>
</feature>
<sequence>YNRLIRGGSSADAISWYSRMLLDGVAPDRYTFPYLLSACSKTSNPIDGAQLHASAVKLGFRRDVFVANSFVFYYGDLGDLERARKVFDEMPEKNVVSWTSLISSYTKSDRHREAVSAFVEMTEGNDAGIEPNEITTATVISACAKLRDLDSGERVLNSVAGGIPDSPAVANAVANMYMRCGAAEKARKLFDETPERDAILYNTMISNYVKLGEADEALEILRGMIRSGRPRPDRVTLLAAIAAAPEARIGMEFHGYASRNGLLPHPGISNALVDMYGRLNRPDLAHKVFDQMPIRTRVSWNSLLSCHARNGDFASATEVFSQMPQRNIVSWNTMISSLVQHGFFPEAIGMFRKVQREGTITPDETTMVSVASACGHMGALGSAKWVYRYVEKNGIIRRNVRLETALVDMFARCGETQLALEVFRRMPERDVSAWTAAIGAMAKEGNGEAAVAIFREMIEQKFPPDAVVFSALLTACSHSGLVKQGMNAFRDMKKIYGLTPKIIHYGCVVDLLGRAGLLSEALDFISDMPMEPNAAIWRAFLAACRIHKNEEMATTAAERMAKSDSEEVEVQILLSNIYASVGKWDDVAKVRKHMKRNCTKKTIPGSSSIEVNGAVHEFTTDDDSHQENELLNSMLREMYSRVSDAGYFPDLNSVLHDVDEDEKQCLLSKHSEKVAIAFGLLCSCKGVAIRVVKNLRICSDCHSFAKTVSKVYRREIVIRDNNRFHFFRQGSCSCNDYW</sequence>
<dbReference type="FunFam" id="1.25.40.10:FF:000184">
    <property type="entry name" value="Pentatricopeptide repeat-containing protein, chloroplastic"/>
    <property type="match status" value="1"/>
</dbReference>
<dbReference type="Pfam" id="PF13041">
    <property type="entry name" value="PPR_2"/>
    <property type="match status" value="2"/>
</dbReference>
<dbReference type="PANTHER" id="PTHR24015">
    <property type="entry name" value="OS07G0578800 PROTEIN-RELATED"/>
    <property type="match status" value="1"/>
</dbReference>
<dbReference type="NCBIfam" id="TIGR00756">
    <property type="entry name" value="PPR"/>
    <property type="match status" value="6"/>
</dbReference>
<name>S8DV45_9LAMI</name>
<dbReference type="InterPro" id="IPR046848">
    <property type="entry name" value="E_motif"/>
</dbReference>
<dbReference type="PANTHER" id="PTHR24015:SF1063">
    <property type="entry name" value="OS12G0156900 PROTEIN"/>
    <property type="match status" value="1"/>
</dbReference>
<gene>
    <name evidence="5" type="ORF">M569_11006</name>
</gene>
<dbReference type="Pfam" id="PF01535">
    <property type="entry name" value="PPR"/>
    <property type="match status" value="6"/>
</dbReference>
<keyword evidence="6" id="KW-1185">Reference proteome</keyword>
<dbReference type="GO" id="GO:0003723">
    <property type="term" value="F:RNA binding"/>
    <property type="evidence" value="ECO:0007669"/>
    <property type="project" value="InterPro"/>
</dbReference>
<dbReference type="SUPFAM" id="SSF48452">
    <property type="entry name" value="TPR-like"/>
    <property type="match status" value="1"/>
</dbReference>
<dbReference type="OrthoDB" id="731539at2759"/>
<evidence type="ECO:0000256" key="2">
    <source>
        <dbReference type="ARBA" id="ARBA00022737"/>
    </source>
</evidence>
<dbReference type="GO" id="GO:0009451">
    <property type="term" value="P:RNA modification"/>
    <property type="evidence" value="ECO:0007669"/>
    <property type="project" value="InterPro"/>
</dbReference>
<dbReference type="InterPro" id="IPR002885">
    <property type="entry name" value="PPR_rpt"/>
</dbReference>
<dbReference type="InterPro" id="IPR046960">
    <property type="entry name" value="PPR_At4g14850-like_plant"/>
</dbReference>
<proteinExistence type="inferred from homology"/>
<feature type="repeat" description="PPR" evidence="3">
    <location>
        <begin position="430"/>
        <end position="464"/>
    </location>
</feature>
<dbReference type="EMBL" id="AUSU01005243">
    <property type="protein sequence ID" value="EPS63777.1"/>
    <property type="molecule type" value="Genomic_DNA"/>
</dbReference>
<feature type="domain" description="DYW" evidence="4">
    <location>
        <begin position="646"/>
        <end position="738"/>
    </location>
</feature>
<evidence type="ECO:0000259" key="4">
    <source>
        <dbReference type="Pfam" id="PF14432"/>
    </source>
</evidence>
<dbReference type="PROSITE" id="PS51375">
    <property type="entry name" value="PPR"/>
    <property type="match status" value="4"/>
</dbReference>
<evidence type="ECO:0000256" key="1">
    <source>
        <dbReference type="ARBA" id="ARBA00006643"/>
    </source>
</evidence>
<comment type="similarity">
    <text evidence="1">Belongs to the PPR family. PCMP-H subfamily.</text>
</comment>
<dbReference type="FunFam" id="1.25.40.10:FF:000348">
    <property type="entry name" value="Pentatricopeptide repeat-containing protein chloroplastic"/>
    <property type="match status" value="1"/>
</dbReference>
<evidence type="ECO:0000256" key="3">
    <source>
        <dbReference type="PROSITE-ProRule" id="PRU00708"/>
    </source>
</evidence>
<feature type="non-terminal residue" evidence="5">
    <location>
        <position position="1"/>
    </location>
</feature>
<organism evidence="5 6">
    <name type="scientific">Genlisea aurea</name>
    <dbReference type="NCBI Taxonomy" id="192259"/>
    <lineage>
        <taxon>Eukaryota</taxon>
        <taxon>Viridiplantae</taxon>
        <taxon>Streptophyta</taxon>
        <taxon>Embryophyta</taxon>
        <taxon>Tracheophyta</taxon>
        <taxon>Spermatophyta</taxon>
        <taxon>Magnoliopsida</taxon>
        <taxon>eudicotyledons</taxon>
        <taxon>Gunneridae</taxon>
        <taxon>Pentapetalae</taxon>
        <taxon>asterids</taxon>
        <taxon>lamiids</taxon>
        <taxon>Lamiales</taxon>
        <taxon>Lentibulariaceae</taxon>
        <taxon>Genlisea</taxon>
    </lineage>
</organism>
<dbReference type="InterPro" id="IPR011990">
    <property type="entry name" value="TPR-like_helical_dom_sf"/>
</dbReference>